<evidence type="ECO:0000313" key="1">
    <source>
        <dbReference type="EMBL" id="TFY77639.1"/>
    </source>
</evidence>
<sequence length="332" mass="37190">MRSGLFGRMLPHAAANGLRLVLLNRPEYTHSTLLSDDELAMICGAETSFAAGRGFLRRRSIEIALFMAWFVQAEPIPPISDKDQGGLILVGWSSGWAHIAPLLAYADEVPADVVQALTPYFRGLCAFDPPCVATGLPLKGIAQSWYRPVSDSSLTLAEFCGYFPKWVSSYYSHPGFHSRDYDGMSETSIIDPPADKRPTTECMSLADQAATLCQGAIDRLERPLFAMPAKIFLDVTQRLFDGSKEKANVWPNCKIYVVSCEETGWEALQGCWQLEDLYLQKRESGEFGRELITSAMPGCNHFPHWDKPEFTCEFFSRCFGKAQETFHRDARF</sequence>
<dbReference type="SUPFAM" id="SSF53474">
    <property type="entry name" value="alpha/beta-Hydrolases"/>
    <property type="match status" value="1"/>
</dbReference>
<dbReference type="Proteomes" id="UP000298061">
    <property type="component" value="Unassembled WGS sequence"/>
</dbReference>
<reference evidence="1 2" key="1">
    <citation type="submission" date="2019-02" db="EMBL/GenBank/DDBJ databases">
        <title>Genome sequencing of the rare red list fungi Hericium alpestre (H. flagellum).</title>
        <authorList>
            <person name="Buettner E."/>
            <person name="Kellner H."/>
        </authorList>
    </citation>
    <scope>NUCLEOTIDE SEQUENCE [LARGE SCALE GENOMIC DNA]</scope>
    <source>
        <strain evidence="1 2">DSM 108284</strain>
    </source>
</reference>
<dbReference type="InterPro" id="IPR029058">
    <property type="entry name" value="AB_hydrolase_fold"/>
</dbReference>
<accession>A0A4Y9ZVV1</accession>
<protein>
    <recommendedName>
        <fullName evidence="3">AB hydrolase-1 domain-containing protein</fullName>
    </recommendedName>
</protein>
<evidence type="ECO:0008006" key="3">
    <source>
        <dbReference type="Google" id="ProtNLM"/>
    </source>
</evidence>
<comment type="caution">
    <text evidence="1">The sequence shown here is derived from an EMBL/GenBank/DDBJ whole genome shotgun (WGS) entry which is preliminary data.</text>
</comment>
<dbReference type="AlphaFoldDB" id="A0A4Y9ZVV1"/>
<name>A0A4Y9ZVV1_9AGAM</name>
<keyword evidence="2" id="KW-1185">Reference proteome</keyword>
<organism evidence="1 2">
    <name type="scientific">Hericium alpestre</name>
    <dbReference type="NCBI Taxonomy" id="135208"/>
    <lineage>
        <taxon>Eukaryota</taxon>
        <taxon>Fungi</taxon>
        <taxon>Dikarya</taxon>
        <taxon>Basidiomycota</taxon>
        <taxon>Agaricomycotina</taxon>
        <taxon>Agaricomycetes</taxon>
        <taxon>Russulales</taxon>
        <taxon>Hericiaceae</taxon>
        <taxon>Hericium</taxon>
    </lineage>
</organism>
<dbReference type="EMBL" id="SFCI01000860">
    <property type="protein sequence ID" value="TFY77639.1"/>
    <property type="molecule type" value="Genomic_DNA"/>
</dbReference>
<dbReference type="OrthoDB" id="3251587at2759"/>
<proteinExistence type="predicted"/>
<dbReference type="Gene3D" id="3.40.50.1820">
    <property type="entry name" value="alpha/beta hydrolase"/>
    <property type="match status" value="1"/>
</dbReference>
<evidence type="ECO:0000313" key="2">
    <source>
        <dbReference type="Proteomes" id="UP000298061"/>
    </source>
</evidence>
<gene>
    <name evidence="1" type="ORF">EWM64_g6372</name>
</gene>